<name>A0A6N7X428_9FIRM</name>
<evidence type="ECO:0000313" key="2">
    <source>
        <dbReference type="Proteomes" id="UP000469424"/>
    </source>
</evidence>
<dbReference type="EMBL" id="VUNA01000005">
    <property type="protein sequence ID" value="MST70397.1"/>
    <property type="molecule type" value="Genomic_DNA"/>
</dbReference>
<dbReference type="AlphaFoldDB" id="A0A6N7X428"/>
<dbReference type="Pfam" id="PF11392">
    <property type="entry name" value="AllH"/>
    <property type="match status" value="1"/>
</dbReference>
<keyword evidence="2" id="KW-1185">Reference proteome</keyword>
<sequence>MNTPTRIDALKTSDSILRRFKKIQDHGSPYRGRVHSVYRHTINLQFPDALLALQCADSPLSPISLSLPLNGSQMDALSVTQNAPCFVYPDHIEIHCKDSLILIHVENATAHYSASISHVAIGSTFRDCIDKVIQESGKSGFAYIFNDDPHLKGDFILQGARKYIEETEEFLQNEEPEKAAISLGRILGLGTGLTPSGDDFLCGVLAMLQTTGQDKIPFTRMLHRRIQQNLFATNDISGEFLQSALRGEYSEPAIHLLQAADRGIGEITGYAKTFLHIGHSSGIDTLCGMLWVLDNFTR</sequence>
<dbReference type="RefSeq" id="WP_154553963.1">
    <property type="nucleotide sequence ID" value="NZ_JBJESO010000015.1"/>
</dbReference>
<dbReference type="Proteomes" id="UP000469424">
    <property type="component" value="Unassembled WGS sequence"/>
</dbReference>
<proteinExistence type="predicted"/>
<dbReference type="InterPro" id="IPR021530">
    <property type="entry name" value="AllH-like"/>
</dbReference>
<reference evidence="1 2" key="1">
    <citation type="submission" date="2019-08" db="EMBL/GenBank/DDBJ databases">
        <title>In-depth cultivation of the pig gut microbiome towards novel bacterial diversity and tailored functional studies.</title>
        <authorList>
            <person name="Wylensek D."/>
            <person name="Hitch T.C.A."/>
            <person name="Clavel T."/>
        </authorList>
    </citation>
    <scope>NUCLEOTIDE SEQUENCE [LARGE SCALE GENOMIC DNA]</scope>
    <source>
        <strain evidence="1 2">WCA-MUC-591-APC-4B</strain>
    </source>
</reference>
<organism evidence="1 2">
    <name type="scientific">Mogibacterium kristiansenii</name>
    <dbReference type="NCBI Taxonomy" id="2606708"/>
    <lineage>
        <taxon>Bacteria</taxon>
        <taxon>Bacillati</taxon>
        <taxon>Bacillota</taxon>
        <taxon>Clostridia</taxon>
        <taxon>Peptostreptococcales</taxon>
        <taxon>Anaerovoracaceae</taxon>
        <taxon>Mogibacterium</taxon>
    </lineage>
</organism>
<gene>
    <name evidence="1" type="ORF">FYJ65_03430</name>
</gene>
<protein>
    <submittedName>
        <fullName evidence="1">DUF2877 domain-containing protein</fullName>
    </submittedName>
</protein>
<evidence type="ECO:0000313" key="1">
    <source>
        <dbReference type="EMBL" id="MST70397.1"/>
    </source>
</evidence>
<accession>A0A6N7X428</accession>
<comment type="caution">
    <text evidence="1">The sequence shown here is derived from an EMBL/GenBank/DDBJ whole genome shotgun (WGS) entry which is preliminary data.</text>
</comment>